<feature type="non-terminal residue" evidence="2">
    <location>
        <position position="52"/>
    </location>
</feature>
<comment type="similarity">
    <text evidence="1">Belongs to the metallo-dependent hydrolases superfamily. Adenosine and AMP deaminases family.</text>
</comment>
<dbReference type="AlphaFoldDB" id="A0A087SW46"/>
<dbReference type="InterPro" id="IPR032466">
    <property type="entry name" value="Metal_Hydrolase"/>
</dbReference>
<gene>
    <name evidence="2" type="ORF">X975_15512</name>
</gene>
<dbReference type="InterPro" id="IPR006329">
    <property type="entry name" value="AMPD"/>
</dbReference>
<proteinExistence type="inferred from homology"/>
<dbReference type="Gene3D" id="3.20.20.140">
    <property type="entry name" value="Metal-dependent hydrolases"/>
    <property type="match status" value="1"/>
</dbReference>
<dbReference type="PANTHER" id="PTHR11359">
    <property type="entry name" value="AMP DEAMINASE"/>
    <property type="match status" value="1"/>
</dbReference>
<reference evidence="2 3" key="1">
    <citation type="submission" date="2013-11" db="EMBL/GenBank/DDBJ databases">
        <title>Genome sequencing of Stegodyphus mimosarum.</title>
        <authorList>
            <person name="Bechsgaard J."/>
        </authorList>
    </citation>
    <scope>NUCLEOTIDE SEQUENCE [LARGE SCALE GENOMIC DNA]</scope>
</reference>
<dbReference type="GO" id="GO:0003876">
    <property type="term" value="F:AMP deaminase activity"/>
    <property type="evidence" value="ECO:0007669"/>
    <property type="project" value="InterPro"/>
</dbReference>
<accession>A0A087SW46</accession>
<dbReference type="GO" id="GO:0032264">
    <property type="term" value="P:IMP salvage"/>
    <property type="evidence" value="ECO:0007669"/>
    <property type="project" value="InterPro"/>
</dbReference>
<dbReference type="OrthoDB" id="1723809at2759"/>
<dbReference type="GO" id="GO:0046033">
    <property type="term" value="P:AMP metabolic process"/>
    <property type="evidence" value="ECO:0007669"/>
    <property type="project" value="TreeGrafter"/>
</dbReference>
<sequence length="52" mass="6160">MCAMIADGPRKSFCYRRLTYLSAKYQLHVLLNELRELAAQKAVPHRDFYNTR</sequence>
<dbReference type="GO" id="GO:0005829">
    <property type="term" value="C:cytosol"/>
    <property type="evidence" value="ECO:0007669"/>
    <property type="project" value="TreeGrafter"/>
</dbReference>
<evidence type="ECO:0000256" key="1">
    <source>
        <dbReference type="ARBA" id="ARBA00006676"/>
    </source>
</evidence>
<name>A0A087SW46_STEMI</name>
<dbReference type="SUPFAM" id="SSF51556">
    <property type="entry name" value="Metallo-dependent hydrolases"/>
    <property type="match status" value="1"/>
</dbReference>
<evidence type="ECO:0000313" key="2">
    <source>
        <dbReference type="EMBL" id="KFM57085.1"/>
    </source>
</evidence>
<dbReference type="Proteomes" id="UP000054359">
    <property type="component" value="Unassembled WGS sequence"/>
</dbReference>
<dbReference type="STRING" id="407821.A0A087SW46"/>
<keyword evidence="3" id="KW-1185">Reference proteome</keyword>
<evidence type="ECO:0000313" key="3">
    <source>
        <dbReference type="Proteomes" id="UP000054359"/>
    </source>
</evidence>
<dbReference type="EMBL" id="KK112221">
    <property type="protein sequence ID" value="KFM57085.1"/>
    <property type="molecule type" value="Genomic_DNA"/>
</dbReference>
<dbReference type="PANTHER" id="PTHR11359:SF0">
    <property type="entry name" value="AMP DEAMINASE"/>
    <property type="match status" value="1"/>
</dbReference>
<protein>
    <submittedName>
        <fullName evidence="2">AMP deaminase 2</fullName>
    </submittedName>
</protein>
<dbReference type="Pfam" id="PF19326">
    <property type="entry name" value="AMP_deaminase"/>
    <property type="match status" value="1"/>
</dbReference>
<organism evidence="2 3">
    <name type="scientific">Stegodyphus mimosarum</name>
    <name type="common">African social velvet spider</name>
    <dbReference type="NCBI Taxonomy" id="407821"/>
    <lineage>
        <taxon>Eukaryota</taxon>
        <taxon>Metazoa</taxon>
        <taxon>Ecdysozoa</taxon>
        <taxon>Arthropoda</taxon>
        <taxon>Chelicerata</taxon>
        <taxon>Arachnida</taxon>
        <taxon>Araneae</taxon>
        <taxon>Araneomorphae</taxon>
        <taxon>Entelegynae</taxon>
        <taxon>Eresoidea</taxon>
        <taxon>Eresidae</taxon>
        <taxon>Stegodyphus</taxon>
    </lineage>
</organism>